<dbReference type="Gene3D" id="1.10.150.650">
    <property type="match status" value="1"/>
</dbReference>
<gene>
    <name evidence="2" type="ORF">E3J33_01890</name>
</gene>
<dbReference type="GO" id="GO:0004534">
    <property type="term" value="F:5'-3' RNA exonuclease activity"/>
    <property type="evidence" value="ECO:0007669"/>
    <property type="project" value="TreeGrafter"/>
</dbReference>
<reference evidence="2 3" key="1">
    <citation type="submission" date="2019-03" db="EMBL/GenBank/DDBJ databases">
        <title>Metabolic potential of uncultured bacteria and archaea associated with petroleum seepage in deep-sea sediments.</title>
        <authorList>
            <person name="Dong X."/>
            <person name="Hubert C."/>
        </authorList>
    </citation>
    <scope>NUCLEOTIDE SEQUENCE [LARGE SCALE GENOMIC DNA]</scope>
    <source>
        <strain evidence="2">E29_bin28</strain>
    </source>
</reference>
<dbReference type="EMBL" id="SOIJ01000109">
    <property type="protein sequence ID" value="TET93427.1"/>
    <property type="molecule type" value="Genomic_DNA"/>
</dbReference>
<dbReference type="PANTHER" id="PTHR42924">
    <property type="entry name" value="EXONUCLEASE"/>
    <property type="match status" value="1"/>
</dbReference>
<proteinExistence type="predicted"/>
<dbReference type="InterPro" id="IPR003141">
    <property type="entry name" value="Pol/His_phosphatase_N"/>
</dbReference>
<dbReference type="CDD" id="cd07438">
    <property type="entry name" value="PHP_HisPPase_AMP"/>
    <property type="match status" value="1"/>
</dbReference>
<dbReference type="Proteomes" id="UP000316925">
    <property type="component" value="Unassembled WGS sequence"/>
</dbReference>
<evidence type="ECO:0000313" key="2">
    <source>
        <dbReference type="EMBL" id="TET93427.1"/>
    </source>
</evidence>
<dbReference type="GO" id="GO:0035312">
    <property type="term" value="F:5'-3' DNA exonuclease activity"/>
    <property type="evidence" value="ECO:0007669"/>
    <property type="project" value="TreeGrafter"/>
</dbReference>
<dbReference type="PANTHER" id="PTHR42924:SF3">
    <property type="entry name" value="POLYMERASE_HISTIDINOL PHOSPHATASE N-TERMINAL DOMAIN-CONTAINING PROTEIN"/>
    <property type="match status" value="1"/>
</dbReference>
<feature type="domain" description="Polymerase/histidinol phosphatase N-terminal" evidence="1">
    <location>
        <begin position="4"/>
        <end position="69"/>
    </location>
</feature>
<dbReference type="Gene3D" id="3.20.20.140">
    <property type="entry name" value="Metal-dependent hydrolases"/>
    <property type="match status" value="1"/>
</dbReference>
<dbReference type="InterPro" id="IPR016195">
    <property type="entry name" value="Pol/histidinol_Pase-like"/>
</dbReference>
<evidence type="ECO:0000313" key="3">
    <source>
        <dbReference type="Proteomes" id="UP000316925"/>
    </source>
</evidence>
<evidence type="ECO:0000259" key="1">
    <source>
        <dbReference type="SMART" id="SM00481"/>
    </source>
</evidence>
<comment type="caution">
    <text evidence="2">The sequence shown here is derived from an EMBL/GenBank/DDBJ whole genome shotgun (WGS) entry which is preliminary data.</text>
</comment>
<dbReference type="SUPFAM" id="SSF89550">
    <property type="entry name" value="PHP domain-like"/>
    <property type="match status" value="1"/>
</dbReference>
<dbReference type="InterPro" id="IPR004013">
    <property type="entry name" value="PHP_dom"/>
</dbReference>
<dbReference type="Pfam" id="PF02811">
    <property type="entry name" value="PHP"/>
    <property type="match status" value="1"/>
</dbReference>
<name>A0A523YPL6_UNCAE</name>
<dbReference type="InterPro" id="IPR052018">
    <property type="entry name" value="PHP_domain"/>
</dbReference>
<dbReference type="AlphaFoldDB" id="A0A523YPL6"/>
<accession>A0A523YPL6</accession>
<dbReference type="SMART" id="SM00481">
    <property type="entry name" value="POLIIIAc"/>
    <property type="match status" value="1"/>
</dbReference>
<organism evidence="2 3">
    <name type="scientific">Aerophobetes bacterium</name>
    <dbReference type="NCBI Taxonomy" id="2030807"/>
    <lineage>
        <taxon>Bacteria</taxon>
        <taxon>Candidatus Aerophobota</taxon>
    </lineage>
</organism>
<feature type="non-terminal residue" evidence="2">
    <location>
        <position position="276"/>
    </location>
</feature>
<protein>
    <submittedName>
        <fullName evidence="2">PHP domain-containing protein</fullName>
    </submittedName>
</protein>
<sequence length="276" mass="30739">MAGIDLHIHTIFSDGTYTPEEAVFQAKKLGLVAISITDHDSVAGLGSALVAGKSLGIEIVPGVEMSTDVGEDEIHILGYFLNWKKEDFLRQLEKFQAARANRNQKLLKKLDDLGMRVDYREVRKLAPHGVISRLHIARLMVEKGYVRSIGGAFEQWLNPGKPAYVRKMKVPPFKIIELLLKAEAIPVLAHPFLFRRDDLIADLVKAGLKGIEVYHGAHNPQVVAHYQRIAQKYHLLITGGSDCHGEAKDKVLMGRVRVPETLLIDLKKAKEKIGCS</sequence>